<comment type="caution">
    <text evidence="2">The sequence shown here is derived from an EMBL/GenBank/DDBJ whole genome shotgun (WGS) entry which is preliminary data.</text>
</comment>
<gene>
    <name evidence="2" type="ORF">CR513_13678</name>
</gene>
<organism evidence="2 3">
    <name type="scientific">Mucuna pruriens</name>
    <name type="common">Velvet bean</name>
    <name type="synonym">Dolichos pruriens</name>
    <dbReference type="NCBI Taxonomy" id="157652"/>
    <lineage>
        <taxon>Eukaryota</taxon>
        <taxon>Viridiplantae</taxon>
        <taxon>Streptophyta</taxon>
        <taxon>Embryophyta</taxon>
        <taxon>Tracheophyta</taxon>
        <taxon>Spermatophyta</taxon>
        <taxon>Magnoliopsida</taxon>
        <taxon>eudicotyledons</taxon>
        <taxon>Gunneridae</taxon>
        <taxon>Pentapetalae</taxon>
        <taxon>rosids</taxon>
        <taxon>fabids</taxon>
        <taxon>Fabales</taxon>
        <taxon>Fabaceae</taxon>
        <taxon>Papilionoideae</taxon>
        <taxon>50 kb inversion clade</taxon>
        <taxon>NPAAA clade</taxon>
        <taxon>indigoferoid/millettioid clade</taxon>
        <taxon>Phaseoleae</taxon>
        <taxon>Mucuna</taxon>
    </lineage>
</organism>
<feature type="non-terminal residue" evidence="2">
    <location>
        <position position="1"/>
    </location>
</feature>
<evidence type="ECO:0000256" key="1">
    <source>
        <dbReference type="SAM" id="MobiDB-lite"/>
    </source>
</evidence>
<proteinExistence type="predicted"/>
<evidence type="ECO:0000313" key="3">
    <source>
        <dbReference type="Proteomes" id="UP000257109"/>
    </source>
</evidence>
<accession>A0A371HJ28</accession>
<dbReference type="EMBL" id="QJKJ01002454">
    <property type="protein sequence ID" value="RDY02816.1"/>
    <property type="molecule type" value="Genomic_DNA"/>
</dbReference>
<protein>
    <submittedName>
        <fullName evidence="2">Uncharacterized protein</fullName>
    </submittedName>
</protein>
<dbReference type="AlphaFoldDB" id="A0A371HJ28"/>
<sequence length="212" mass="24427">MQLQTNLKYYDDRRTFVRCLAEDLHNRNLISRQGVSTRFLLPNRTNYRGRSPLIASALDLEPAPPQPIGCHIEESCTTKQQWSEVKKMNRRLLEPILMSEADPSRGSESAGCAERVLADSESGSDLELHTKVRANIEKRNEEYVSEEFDSRMNPFEGRDPTNKAKNPLRDIGGPMTRFKTKMMNSSNHYDDWWAFYGLYAFLVGHIEIHVMS</sequence>
<feature type="region of interest" description="Disordered" evidence="1">
    <location>
        <begin position="145"/>
        <end position="172"/>
    </location>
</feature>
<keyword evidence="3" id="KW-1185">Reference proteome</keyword>
<dbReference type="Proteomes" id="UP000257109">
    <property type="component" value="Unassembled WGS sequence"/>
</dbReference>
<reference evidence="2" key="1">
    <citation type="submission" date="2018-05" db="EMBL/GenBank/DDBJ databases">
        <title>Draft genome of Mucuna pruriens seed.</title>
        <authorList>
            <person name="Nnadi N.E."/>
            <person name="Vos R."/>
            <person name="Hasami M.H."/>
            <person name="Devisetty U.K."/>
            <person name="Aguiy J.C."/>
        </authorList>
    </citation>
    <scope>NUCLEOTIDE SEQUENCE [LARGE SCALE GENOMIC DNA]</scope>
    <source>
        <strain evidence="2">JCA_2017</strain>
    </source>
</reference>
<evidence type="ECO:0000313" key="2">
    <source>
        <dbReference type="EMBL" id="RDY02816.1"/>
    </source>
</evidence>
<name>A0A371HJ28_MUCPR</name>